<dbReference type="NCBIfam" id="TIGR00331">
    <property type="entry name" value="hrcA"/>
    <property type="match status" value="1"/>
</dbReference>
<dbReference type="RefSeq" id="WP_076820589.1">
    <property type="nucleotide sequence ID" value="NZ_MOMC01000066.1"/>
</dbReference>
<name>A0A1V2I3B5_9ACTN</name>
<dbReference type="InterPro" id="IPR029016">
    <property type="entry name" value="GAF-like_dom_sf"/>
</dbReference>
<dbReference type="OrthoDB" id="9783139at2"/>
<evidence type="ECO:0000256" key="5">
    <source>
        <dbReference type="ARBA" id="ARBA00055319"/>
    </source>
</evidence>
<dbReference type="InterPro" id="IPR036388">
    <property type="entry name" value="WH-like_DNA-bd_sf"/>
</dbReference>
<dbReference type="Gene3D" id="3.30.450.40">
    <property type="match status" value="1"/>
</dbReference>
<sequence>MLEERRLEVLRAIVEDFVIGNEPVGSKALAERHALGVSPATVRNDMAALEEDGYITQPHTSAGRIPTDKGYRLFVDRLSGVRPLSRAERRAIQNFLEGAVDLDDVVRRSVRLLAQLTRQVAVVQYPSLTTSRVRHIEVVQISPGRLLIVLITDAARVEQRVVDIAEPIDEETVAELRTVLNRALGGRRLADAAEAAAILPDEAGPGLRTQLTALATVLIETLVERQEERIALAGTANLTRSALDFSDSLRAILEALEEQVVLLKLIGWAREPGTVTVRIGRETDVDALRSTAVVATGYGRGAAALGGMGVVGPMRMDYPGTMSAVWAVANYVGELLGAD</sequence>
<keyword evidence="1 6" id="KW-0678">Repressor</keyword>
<dbReference type="Gene3D" id="1.10.10.10">
    <property type="entry name" value="Winged helix-like DNA-binding domain superfamily/Winged helix DNA-binding domain"/>
    <property type="match status" value="1"/>
</dbReference>
<reference evidence="10" key="1">
    <citation type="submission" date="2016-10" db="EMBL/GenBank/DDBJ databases">
        <title>Frankia sp. NRRL B-16386 Genome sequencing.</title>
        <authorList>
            <person name="Ghodhbane-Gtari F."/>
            <person name="Swanson E."/>
            <person name="Gueddou A."/>
            <person name="Hezbri K."/>
            <person name="Ktari K."/>
            <person name="Nouioui I."/>
            <person name="Morris K."/>
            <person name="Simpson S."/>
            <person name="Abebe-Akele F."/>
            <person name="Thomas K."/>
            <person name="Gtari M."/>
            <person name="Tisa L.S."/>
        </authorList>
    </citation>
    <scope>NUCLEOTIDE SEQUENCE [LARGE SCALE GENOMIC DNA]</scope>
    <source>
        <strain evidence="10">NRRL B-16386</strain>
    </source>
</reference>
<keyword evidence="10" id="KW-1185">Reference proteome</keyword>
<dbReference type="GO" id="GO:0003677">
    <property type="term" value="F:DNA binding"/>
    <property type="evidence" value="ECO:0007669"/>
    <property type="project" value="InterPro"/>
</dbReference>
<accession>A0A1V2I3B5</accession>
<evidence type="ECO:0000313" key="10">
    <source>
        <dbReference type="Proteomes" id="UP000188929"/>
    </source>
</evidence>
<dbReference type="HAMAP" id="MF_00081">
    <property type="entry name" value="HrcA"/>
    <property type="match status" value="1"/>
</dbReference>
<dbReference type="STRING" id="1834516.BL253_28895"/>
<evidence type="ECO:0000256" key="1">
    <source>
        <dbReference type="ARBA" id="ARBA00022491"/>
    </source>
</evidence>
<keyword evidence="3 6" id="KW-0346">Stress response</keyword>
<comment type="function">
    <text evidence="5 6">Negative regulator of class I heat shock genes (grpE-dnaK-dnaJ and groELS operons). Prevents heat-shock induction of these operons.</text>
</comment>
<dbReference type="Pfam" id="PF01628">
    <property type="entry name" value="HrcA"/>
    <property type="match status" value="1"/>
</dbReference>
<proteinExistence type="inferred from homology"/>
<gene>
    <name evidence="6" type="primary">hrcA</name>
    <name evidence="9" type="ORF">BL253_28895</name>
</gene>
<evidence type="ECO:0000256" key="3">
    <source>
        <dbReference type="ARBA" id="ARBA00023016"/>
    </source>
</evidence>
<dbReference type="InterPro" id="IPR023120">
    <property type="entry name" value="WHTH_transcript_rep_HrcA_IDD"/>
</dbReference>
<organism evidence="9 10">
    <name type="scientific">Pseudofrankia asymbiotica</name>
    <dbReference type="NCBI Taxonomy" id="1834516"/>
    <lineage>
        <taxon>Bacteria</taxon>
        <taxon>Bacillati</taxon>
        <taxon>Actinomycetota</taxon>
        <taxon>Actinomycetes</taxon>
        <taxon>Frankiales</taxon>
        <taxon>Frankiaceae</taxon>
        <taxon>Pseudofrankia</taxon>
    </lineage>
</organism>
<dbReference type="PIRSF" id="PIRSF005485">
    <property type="entry name" value="HrcA"/>
    <property type="match status" value="1"/>
</dbReference>
<evidence type="ECO:0000259" key="8">
    <source>
        <dbReference type="Pfam" id="PF08220"/>
    </source>
</evidence>
<evidence type="ECO:0000256" key="2">
    <source>
        <dbReference type="ARBA" id="ARBA00023015"/>
    </source>
</evidence>
<comment type="similarity">
    <text evidence="6">Belongs to the HrcA family.</text>
</comment>
<dbReference type="PANTHER" id="PTHR34824:SF1">
    <property type="entry name" value="HEAT-INDUCIBLE TRANSCRIPTION REPRESSOR HRCA"/>
    <property type="match status" value="1"/>
</dbReference>
<protein>
    <recommendedName>
        <fullName evidence="6">Heat-inducible transcription repressor HrcA</fullName>
    </recommendedName>
</protein>
<dbReference type="GO" id="GO:0045892">
    <property type="term" value="P:negative regulation of DNA-templated transcription"/>
    <property type="evidence" value="ECO:0007669"/>
    <property type="project" value="UniProtKB-UniRule"/>
</dbReference>
<dbReference type="InterPro" id="IPR002571">
    <property type="entry name" value="HrcA"/>
</dbReference>
<dbReference type="PANTHER" id="PTHR34824">
    <property type="entry name" value="HEAT-INDUCIBLE TRANSCRIPTION REPRESSOR HRCA"/>
    <property type="match status" value="1"/>
</dbReference>
<feature type="domain" description="HTH deoR-type" evidence="8">
    <location>
        <begin position="34"/>
        <end position="62"/>
    </location>
</feature>
<evidence type="ECO:0000256" key="4">
    <source>
        <dbReference type="ARBA" id="ARBA00023163"/>
    </source>
</evidence>
<dbReference type="SUPFAM" id="SSF46785">
    <property type="entry name" value="Winged helix' DNA-binding domain"/>
    <property type="match status" value="1"/>
</dbReference>
<comment type="caution">
    <text evidence="9">The sequence shown here is derived from an EMBL/GenBank/DDBJ whole genome shotgun (WGS) entry which is preliminary data.</text>
</comment>
<dbReference type="SUPFAM" id="SSF55781">
    <property type="entry name" value="GAF domain-like"/>
    <property type="match status" value="1"/>
</dbReference>
<evidence type="ECO:0000313" key="9">
    <source>
        <dbReference type="EMBL" id="ONH24923.1"/>
    </source>
</evidence>
<dbReference type="InterPro" id="IPR001034">
    <property type="entry name" value="DeoR_HTH"/>
</dbReference>
<dbReference type="EMBL" id="MOMC01000066">
    <property type="protein sequence ID" value="ONH24923.1"/>
    <property type="molecule type" value="Genomic_DNA"/>
</dbReference>
<dbReference type="InterPro" id="IPR036390">
    <property type="entry name" value="WH_DNA-bd_sf"/>
</dbReference>
<dbReference type="AlphaFoldDB" id="A0A1V2I3B5"/>
<feature type="domain" description="Heat-inducible transcription repressor HrcA C-terminal" evidence="7">
    <location>
        <begin position="103"/>
        <end position="322"/>
    </location>
</feature>
<dbReference type="Gene3D" id="3.30.390.60">
    <property type="entry name" value="Heat-inducible transcription repressor hrca homolog, domain 3"/>
    <property type="match status" value="1"/>
</dbReference>
<evidence type="ECO:0000256" key="6">
    <source>
        <dbReference type="HAMAP-Rule" id="MF_00081"/>
    </source>
</evidence>
<dbReference type="Pfam" id="PF08220">
    <property type="entry name" value="HTH_DeoR"/>
    <property type="match status" value="1"/>
</dbReference>
<dbReference type="Proteomes" id="UP000188929">
    <property type="component" value="Unassembled WGS sequence"/>
</dbReference>
<keyword evidence="4 6" id="KW-0804">Transcription</keyword>
<keyword evidence="2 6" id="KW-0805">Transcription regulation</keyword>
<evidence type="ECO:0000259" key="7">
    <source>
        <dbReference type="Pfam" id="PF01628"/>
    </source>
</evidence>
<dbReference type="GO" id="GO:0003700">
    <property type="term" value="F:DNA-binding transcription factor activity"/>
    <property type="evidence" value="ECO:0007669"/>
    <property type="project" value="InterPro"/>
</dbReference>
<dbReference type="FunFam" id="1.10.10.10:FF:000049">
    <property type="entry name" value="Heat-inducible transcription repressor HrcA"/>
    <property type="match status" value="1"/>
</dbReference>
<dbReference type="InterPro" id="IPR021153">
    <property type="entry name" value="HrcA_C"/>
</dbReference>